<accession>A0A843TDV2</accession>
<keyword evidence="2" id="KW-1185">Reference proteome</keyword>
<comment type="caution">
    <text evidence="1">The sequence shown here is derived from an EMBL/GenBank/DDBJ whole genome shotgun (WGS) entry which is preliminary data.</text>
</comment>
<protein>
    <submittedName>
        <fullName evidence="1">Uncharacterized protein</fullName>
    </submittedName>
</protein>
<dbReference type="EMBL" id="NMUH01000013">
    <property type="protein sequence ID" value="MQL68387.1"/>
    <property type="molecule type" value="Genomic_DNA"/>
</dbReference>
<dbReference type="Proteomes" id="UP000652761">
    <property type="component" value="Unassembled WGS sequence"/>
</dbReference>
<sequence length="227" mass="25493">MVAVSLNGIRVDANLCDLQNIGLPEDSFLSSFSLSLALFSCPLLPHYFQQLYKVNWRIVERETFPTEPVTSEAHPYPYRLRPVRGRQTQIKYVINLTGLVEVLRLSWYQSKKFKMVDRRDWGGGEDDPEESTQRMIERIWESLTDIKRMMDQQAPVPPVAVPPGEWRDCTYCSSPARSGGAFCSTCATTTTSVISRGTSDASGEVSKIAAAYLLRRAESRYSGALGL</sequence>
<dbReference type="AlphaFoldDB" id="A0A843TDV2"/>
<name>A0A843TDV2_COLES</name>
<organism evidence="1 2">
    <name type="scientific">Colocasia esculenta</name>
    <name type="common">Wild taro</name>
    <name type="synonym">Arum esculentum</name>
    <dbReference type="NCBI Taxonomy" id="4460"/>
    <lineage>
        <taxon>Eukaryota</taxon>
        <taxon>Viridiplantae</taxon>
        <taxon>Streptophyta</taxon>
        <taxon>Embryophyta</taxon>
        <taxon>Tracheophyta</taxon>
        <taxon>Spermatophyta</taxon>
        <taxon>Magnoliopsida</taxon>
        <taxon>Liliopsida</taxon>
        <taxon>Araceae</taxon>
        <taxon>Aroideae</taxon>
        <taxon>Colocasieae</taxon>
        <taxon>Colocasia</taxon>
    </lineage>
</organism>
<evidence type="ECO:0000313" key="2">
    <source>
        <dbReference type="Proteomes" id="UP000652761"/>
    </source>
</evidence>
<evidence type="ECO:0000313" key="1">
    <source>
        <dbReference type="EMBL" id="MQL68387.1"/>
    </source>
</evidence>
<proteinExistence type="predicted"/>
<reference evidence="1" key="1">
    <citation type="submission" date="2017-07" db="EMBL/GenBank/DDBJ databases">
        <title>Taro Niue Genome Assembly and Annotation.</title>
        <authorList>
            <person name="Atibalentja N."/>
            <person name="Keating K."/>
            <person name="Fields C.J."/>
        </authorList>
    </citation>
    <scope>NUCLEOTIDE SEQUENCE</scope>
    <source>
        <strain evidence="1">Niue_2</strain>
        <tissue evidence="1">Leaf</tissue>
    </source>
</reference>
<gene>
    <name evidence="1" type="ORF">Taro_000685</name>
</gene>